<dbReference type="Gramene" id="XM_028324427.1">
    <property type="protein sequence ID" value="XP_028180228.1"/>
    <property type="gene ID" value="LOC114367276"/>
</dbReference>
<dbReference type="InterPro" id="IPR007736">
    <property type="entry name" value="Caleosin-related"/>
</dbReference>
<accession>A0A0B2Q5B0</accession>
<reference evidence="2" key="1">
    <citation type="submission" date="2014-07" db="EMBL/GenBank/DDBJ databases">
        <title>Identification of a novel salt tolerance gene in wild soybean by whole-genome sequencing.</title>
        <authorList>
            <person name="Lam H.-M."/>
            <person name="Qi X."/>
            <person name="Li M.-W."/>
            <person name="Liu X."/>
            <person name="Xie M."/>
            <person name="Ni M."/>
            <person name="Xu X."/>
        </authorList>
    </citation>
    <scope>NUCLEOTIDE SEQUENCE [LARGE SCALE GENOMIC DNA]</scope>
    <source>
        <tissue evidence="2">Root</tissue>
    </source>
</reference>
<dbReference type="AlphaFoldDB" id="A0A0B2Q5B0"/>
<dbReference type="Proteomes" id="UP000289340">
    <property type="component" value="Chromosome 9"/>
</dbReference>
<evidence type="ECO:0000313" key="4">
    <source>
        <dbReference type="Proteomes" id="UP000289340"/>
    </source>
</evidence>
<gene>
    <name evidence="3" type="ORF">D0Y65_023961</name>
    <name evidence="2" type="ORF">glysoja_048366</name>
</gene>
<protein>
    <submittedName>
        <fullName evidence="2">Putative peroxygenase 4</fullName>
        <ecNumber evidence="3">1.11.2.3</ecNumber>
    </submittedName>
</protein>
<dbReference type="EMBL" id="KN661373">
    <property type="protein sequence ID" value="KHN15012.1"/>
    <property type="molecule type" value="Genomic_DNA"/>
</dbReference>
<keyword evidence="3" id="KW-0560">Oxidoreductase</keyword>
<dbReference type="Pfam" id="PF05042">
    <property type="entry name" value="Caleosin"/>
    <property type="match status" value="1"/>
</dbReference>
<dbReference type="GO" id="GO:1990137">
    <property type="term" value="F:plant seed peroxygenase activity"/>
    <property type="evidence" value="ECO:0007669"/>
    <property type="project" value="UniProtKB-EC"/>
</dbReference>
<dbReference type="EC" id="1.11.2.3" evidence="3"/>
<dbReference type="InterPro" id="IPR011992">
    <property type="entry name" value="EF-hand-dom_pair"/>
</dbReference>
<dbReference type="GO" id="GO:0004601">
    <property type="term" value="F:peroxidase activity"/>
    <property type="evidence" value="ECO:0007669"/>
    <property type="project" value="UniProtKB-KW"/>
</dbReference>
<dbReference type="SUPFAM" id="SSF47473">
    <property type="entry name" value="EF-hand"/>
    <property type="match status" value="1"/>
</dbReference>
<evidence type="ECO:0000313" key="2">
    <source>
        <dbReference type="EMBL" id="KHN15012.1"/>
    </source>
</evidence>
<dbReference type="EMBL" id="QZWG01000009">
    <property type="protein sequence ID" value="RZB91777.1"/>
    <property type="molecule type" value="Genomic_DNA"/>
</dbReference>
<dbReference type="GO" id="GO:0005509">
    <property type="term" value="F:calcium ion binding"/>
    <property type="evidence" value="ECO:0007669"/>
    <property type="project" value="TreeGrafter"/>
</dbReference>
<dbReference type="GO" id="GO:0004497">
    <property type="term" value="F:monooxygenase activity"/>
    <property type="evidence" value="ECO:0007669"/>
    <property type="project" value="TreeGrafter"/>
</dbReference>
<evidence type="ECO:0000256" key="1">
    <source>
        <dbReference type="ARBA" id="ARBA00006765"/>
    </source>
</evidence>
<comment type="similarity">
    <text evidence="1">Belongs to the caleosin family.</text>
</comment>
<sequence length="201" mass="22516">MASSESTKQEGVVGGIGEKLIPLHENVLQKHAAFFDKNHDGVIYPWETFQGLREIGNGILSSVGLSLFINLALSQTTRPGKFPSLLFPIEIKNIQLGKHGSDTGAYDTEGRFVPSKFEGIFTKHSHTHPNALTYDELKEMLKANREPKDFKGRIGGLVEWKVLYKLAKDKNGLLQKETIRSVYDGSLFEMLKKENSARKKN</sequence>
<keyword evidence="4" id="KW-1185">Reference proteome</keyword>
<reference evidence="3 4" key="2">
    <citation type="submission" date="2018-09" db="EMBL/GenBank/DDBJ databases">
        <title>A high-quality reference genome of wild soybean provides a powerful tool to mine soybean genomes.</title>
        <authorList>
            <person name="Xie M."/>
            <person name="Chung C.Y.L."/>
            <person name="Li M.-W."/>
            <person name="Wong F.-L."/>
            <person name="Chan T.-F."/>
            <person name="Lam H.-M."/>
        </authorList>
    </citation>
    <scope>NUCLEOTIDE SEQUENCE [LARGE SCALE GENOMIC DNA]</scope>
    <source>
        <strain evidence="4">cv. W05</strain>
        <tissue evidence="3">Hypocotyl of etiolated seedlings</tissue>
    </source>
</reference>
<dbReference type="PANTHER" id="PTHR31495">
    <property type="entry name" value="PEROXYGENASE 3-RELATED"/>
    <property type="match status" value="1"/>
</dbReference>
<keyword evidence="3" id="KW-0575">Peroxidase</keyword>
<dbReference type="PANTHER" id="PTHR31495:SF15">
    <property type="entry name" value="CALEOSIN"/>
    <property type="match status" value="1"/>
</dbReference>
<name>A0A0B2Q5B0_GLYSO</name>
<dbReference type="Proteomes" id="UP000053555">
    <property type="component" value="Unassembled WGS sequence"/>
</dbReference>
<proteinExistence type="inferred from homology"/>
<evidence type="ECO:0000313" key="3">
    <source>
        <dbReference type="EMBL" id="RZB91777.1"/>
    </source>
</evidence>
<organism evidence="2">
    <name type="scientific">Glycine soja</name>
    <name type="common">Wild soybean</name>
    <dbReference type="NCBI Taxonomy" id="3848"/>
    <lineage>
        <taxon>Eukaryota</taxon>
        <taxon>Viridiplantae</taxon>
        <taxon>Streptophyta</taxon>
        <taxon>Embryophyta</taxon>
        <taxon>Tracheophyta</taxon>
        <taxon>Spermatophyta</taxon>
        <taxon>Magnoliopsida</taxon>
        <taxon>eudicotyledons</taxon>
        <taxon>Gunneridae</taxon>
        <taxon>Pentapetalae</taxon>
        <taxon>rosids</taxon>
        <taxon>fabids</taxon>
        <taxon>Fabales</taxon>
        <taxon>Fabaceae</taxon>
        <taxon>Papilionoideae</taxon>
        <taxon>50 kb inversion clade</taxon>
        <taxon>NPAAA clade</taxon>
        <taxon>indigoferoid/millettioid clade</taxon>
        <taxon>Phaseoleae</taxon>
        <taxon>Glycine</taxon>
        <taxon>Glycine subgen. Soja</taxon>
    </lineage>
</organism>